<evidence type="ECO:0000313" key="6">
    <source>
        <dbReference type="EMBL" id="PVU90375.1"/>
    </source>
</evidence>
<dbReference type="SUPFAM" id="SSF56655">
    <property type="entry name" value="Carbohydrate phosphatase"/>
    <property type="match status" value="1"/>
</dbReference>
<comment type="similarity">
    <text evidence="1">Belongs to the inositol monophosphatase superfamily.</text>
</comment>
<dbReference type="STRING" id="61424.A0A2T9Z563"/>
<dbReference type="GO" id="GO:0046872">
    <property type="term" value="F:metal ion binding"/>
    <property type="evidence" value="ECO:0007669"/>
    <property type="project" value="UniProtKB-KW"/>
</dbReference>
<keyword evidence="2 5" id="KW-0479">Metal-binding</keyword>
<evidence type="ECO:0000313" key="8">
    <source>
        <dbReference type="Proteomes" id="UP000245699"/>
    </source>
</evidence>
<dbReference type="InterPro" id="IPR000760">
    <property type="entry name" value="Inositol_monophosphatase-like"/>
</dbReference>
<dbReference type="InterPro" id="IPR020583">
    <property type="entry name" value="Inositol_monoP_metal-BS"/>
</dbReference>
<evidence type="ECO:0000313" key="7">
    <source>
        <dbReference type="EMBL" id="PVU99691.1"/>
    </source>
</evidence>
<dbReference type="PRINTS" id="PR00377">
    <property type="entry name" value="IMPHPHTASES"/>
</dbReference>
<dbReference type="Gene3D" id="3.30.540.10">
    <property type="entry name" value="Fructose-1,6-Bisphosphatase, subunit A, domain 1"/>
    <property type="match status" value="1"/>
</dbReference>
<gene>
    <name evidence="7" type="ORF">BB559_000480</name>
    <name evidence="6" type="ORF">BB559_004667</name>
</gene>
<keyword evidence="3" id="KW-0378">Hydrolase</keyword>
<evidence type="ECO:0008006" key="9">
    <source>
        <dbReference type="Google" id="ProtNLM"/>
    </source>
</evidence>
<dbReference type="Gene3D" id="3.40.190.80">
    <property type="match status" value="1"/>
</dbReference>
<reference evidence="7 8" key="1">
    <citation type="journal article" date="2018" name="MBio">
        <title>Comparative Genomics Reveals the Core Gene Toolbox for the Fungus-Insect Symbiosis.</title>
        <authorList>
            <person name="Wang Y."/>
            <person name="Stata M."/>
            <person name="Wang W."/>
            <person name="Stajich J.E."/>
            <person name="White M.M."/>
            <person name="Moncalvo J.M."/>
        </authorList>
    </citation>
    <scope>NUCLEOTIDE SEQUENCE [LARGE SCALE GENOMIC DNA]</scope>
    <source>
        <strain evidence="7 8">AUS-77-4</strain>
    </source>
</reference>
<dbReference type="EMBL" id="MBFT01000485">
    <property type="protein sequence ID" value="PVU90375.1"/>
    <property type="molecule type" value="Genomic_DNA"/>
</dbReference>
<keyword evidence="4 5" id="KW-0460">Magnesium</keyword>
<accession>A0A2T9Z563</accession>
<dbReference type="Proteomes" id="UP000245699">
    <property type="component" value="Unassembled WGS sequence"/>
</dbReference>
<name>A0A2T9Z563_9FUNG</name>
<dbReference type="AlphaFoldDB" id="A0A2T9Z563"/>
<dbReference type="PANTHER" id="PTHR20854:SF4">
    <property type="entry name" value="INOSITOL-1-MONOPHOSPHATASE-RELATED"/>
    <property type="match status" value="1"/>
</dbReference>
<evidence type="ECO:0000256" key="1">
    <source>
        <dbReference type="ARBA" id="ARBA00009759"/>
    </source>
</evidence>
<dbReference type="GO" id="GO:0007165">
    <property type="term" value="P:signal transduction"/>
    <property type="evidence" value="ECO:0007669"/>
    <property type="project" value="TreeGrafter"/>
</dbReference>
<dbReference type="EMBL" id="MBFT01000024">
    <property type="protein sequence ID" value="PVU99691.1"/>
    <property type="molecule type" value="Genomic_DNA"/>
</dbReference>
<organism evidence="7 8">
    <name type="scientific">Furculomyces boomerangus</name>
    <dbReference type="NCBI Taxonomy" id="61424"/>
    <lineage>
        <taxon>Eukaryota</taxon>
        <taxon>Fungi</taxon>
        <taxon>Fungi incertae sedis</taxon>
        <taxon>Zoopagomycota</taxon>
        <taxon>Kickxellomycotina</taxon>
        <taxon>Harpellomycetes</taxon>
        <taxon>Harpellales</taxon>
        <taxon>Harpellaceae</taxon>
        <taxon>Furculomyces</taxon>
    </lineage>
</organism>
<dbReference type="Pfam" id="PF00459">
    <property type="entry name" value="Inositol_P"/>
    <property type="match status" value="1"/>
</dbReference>
<comment type="cofactor">
    <cofactor evidence="5">
        <name>Mg(2+)</name>
        <dbReference type="ChEBI" id="CHEBI:18420"/>
    </cofactor>
</comment>
<feature type="binding site" evidence="5">
    <location>
        <position position="106"/>
    </location>
    <ligand>
        <name>Mg(2+)</name>
        <dbReference type="ChEBI" id="CHEBI:18420"/>
        <label>1</label>
        <note>catalytic</note>
    </ligand>
</feature>
<feature type="binding site" evidence="5">
    <location>
        <position position="105"/>
    </location>
    <ligand>
        <name>Mg(2+)</name>
        <dbReference type="ChEBI" id="CHEBI:18420"/>
        <label>1</label>
        <note>catalytic</note>
    </ligand>
</feature>
<feature type="binding site" evidence="5">
    <location>
        <position position="82"/>
    </location>
    <ligand>
        <name>Mg(2+)</name>
        <dbReference type="ChEBI" id="CHEBI:18420"/>
        <label>1</label>
        <note>catalytic</note>
    </ligand>
</feature>
<feature type="binding site" evidence="5">
    <location>
        <position position="103"/>
    </location>
    <ligand>
        <name>Mg(2+)</name>
        <dbReference type="ChEBI" id="CHEBI:18420"/>
        <label>1</label>
        <note>catalytic</note>
    </ligand>
</feature>
<evidence type="ECO:0000256" key="2">
    <source>
        <dbReference type="ARBA" id="ARBA00022723"/>
    </source>
</evidence>
<evidence type="ECO:0000256" key="3">
    <source>
        <dbReference type="ARBA" id="ARBA00022801"/>
    </source>
</evidence>
<feature type="binding site" evidence="5">
    <location>
        <position position="276"/>
    </location>
    <ligand>
        <name>Mg(2+)</name>
        <dbReference type="ChEBI" id="CHEBI:18420"/>
        <label>1</label>
        <note>catalytic</note>
    </ligand>
</feature>
<dbReference type="PROSITE" id="PS00629">
    <property type="entry name" value="IMP_1"/>
    <property type="match status" value="1"/>
</dbReference>
<dbReference type="GO" id="GO:0006020">
    <property type="term" value="P:inositol metabolic process"/>
    <property type="evidence" value="ECO:0007669"/>
    <property type="project" value="TreeGrafter"/>
</dbReference>
<protein>
    <recommendedName>
        <fullName evidence="9">Inositol-phosphate phosphatase</fullName>
    </recommendedName>
</protein>
<evidence type="ECO:0000256" key="5">
    <source>
        <dbReference type="PIRSR" id="PIRSR600760-2"/>
    </source>
</evidence>
<dbReference type="PANTHER" id="PTHR20854">
    <property type="entry name" value="INOSITOL MONOPHOSPHATASE"/>
    <property type="match status" value="1"/>
</dbReference>
<dbReference type="GO" id="GO:0008934">
    <property type="term" value="F:inositol monophosphate 1-phosphatase activity"/>
    <property type="evidence" value="ECO:0007669"/>
    <property type="project" value="TreeGrafter"/>
</dbReference>
<comment type="caution">
    <text evidence="7">The sequence shown here is derived from an EMBL/GenBank/DDBJ whole genome shotgun (WGS) entry which is preliminary data.</text>
</comment>
<keyword evidence="8" id="KW-1185">Reference proteome</keyword>
<proteinExistence type="inferred from homology"/>
<dbReference type="OrthoDB" id="10254945at2759"/>
<sequence length="369" mass="40983">MDINNLKAESLEFALYLATQLAGPTFLDAFWRRGEFESDESLGSEDKLGNMADCVTVADRLIEKIVFENLKTRFPLHRFVGEETTSVTNERFIYNNEPTWIVDPIDGTNNFVHHFELTGISIGLAINNFPQVGVIYMPVLDELYFGSIGNGAFLLKNALTTIKSIYPQNYIQNFNGSGSLSKVIEKSLKLPLYNPKTLGYIHSLSQCAILTEHGADRVPEIVQKRINTLHRLLSPIGEFGGCVQNLRFLGGSTMDLINIAKGSADTYFDAGSHVWDFSAGIILVLESGGAVFSGDGLYGTQSSNNTEVPEPKPFDIWKRSICAIRVIPDRTDQQGNPIIGSGKQQQKKIVNDLLKFVELIEYTPDGYKE</sequence>
<evidence type="ECO:0000256" key="4">
    <source>
        <dbReference type="ARBA" id="ARBA00022842"/>
    </source>
</evidence>